<sequence length="274" mass="32484">MSKQNQLVLFLFFSLTISAQQKQGIVNYGYIKSIFHGQKQGEEYNAQLTFDSMHSYFVSEKDSLETITDKTITQPVFTESNEGNETLGTIKLNSSELFTNYVGNQVYFDREKDTLWSYVMGMGNIYIKEKKPAFNWKFEKETKKIGKYTCHKATAPFRGRDYTVWYTTEIPIPYGPWKLNGLPGLVLEGYDSEYKIYFYFKNIQYPLKNEIKIDFIKENIEEKFTRWFSYKEYLAHVNYLIESEYESMLLIAKDHPKFIPTKQKIDRQYIEITE</sequence>
<evidence type="ECO:0000313" key="2">
    <source>
        <dbReference type="Proteomes" id="UP000431264"/>
    </source>
</evidence>
<dbReference type="Pfam" id="PF22252">
    <property type="entry name" value="PNGase_F-II_N"/>
    <property type="match status" value="1"/>
</dbReference>
<dbReference type="InterPro" id="IPR005901">
    <property type="entry name" value="GLPGLI"/>
</dbReference>
<dbReference type="RefSeq" id="WP_140997284.1">
    <property type="nucleotide sequence ID" value="NZ_VDCZ01000004.1"/>
</dbReference>
<protein>
    <submittedName>
        <fullName evidence="1">GLPGLI family protein</fullName>
    </submittedName>
</protein>
<dbReference type="NCBIfam" id="TIGR01200">
    <property type="entry name" value="GLPGLI"/>
    <property type="match status" value="1"/>
</dbReference>
<dbReference type="EMBL" id="WQLW01000004">
    <property type="protein sequence ID" value="MVO08889.1"/>
    <property type="molecule type" value="Genomic_DNA"/>
</dbReference>
<reference evidence="2" key="1">
    <citation type="submission" date="2019-05" db="EMBL/GenBank/DDBJ databases">
        <title>Flavobacterium profundi sp. nov., isolated from a deep-sea seamount.</title>
        <authorList>
            <person name="Zhang D.-C."/>
        </authorList>
    </citation>
    <scope>NUCLEOTIDE SEQUENCE [LARGE SCALE GENOMIC DNA]</scope>
    <source>
        <strain evidence="2">TP390</strain>
    </source>
</reference>
<accession>A0A6I4IKK2</accession>
<proteinExistence type="predicted"/>
<dbReference type="AlphaFoldDB" id="A0A6I4IKK2"/>
<keyword evidence="2" id="KW-1185">Reference proteome</keyword>
<dbReference type="OrthoDB" id="1440774at2"/>
<organism evidence="1 2">
    <name type="scientific">Flavobacterium profundi</name>
    <dbReference type="NCBI Taxonomy" id="1774945"/>
    <lineage>
        <taxon>Bacteria</taxon>
        <taxon>Pseudomonadati</taxon>
        <taxon>Bacteroidota</taxon>
        <taxon>Flavobacteriia</taxon>
        <taxon>Flavobacteriales</taxon>
        <taxon>Flavobacteriaceae</taxon>
        <taxon>Flavobacterium</taxon>
    </lineage>
</organism>
<evidence type="ECO:0000313" key="1">
    <source>
        <dbReference type="EMBL" id="MVO08889.1"/>
    </source>
</evidence>
<dbReference type="Proteomes" id="UP000431264">
    <property type="component" value="Unassembled WGS sequence"/>
</dbReference>
<name>A0A6I4IKK2_9FLAO</name>
<gene>
    <name evidence="1" type="ORF">GOQ30_06885</name>
</gene>
<comment type="caution">
    <text evidence="1">The sequence shown here is derived from an EMBL/GenBank/DDBJ whole genome shotgun (WGS) entry which is preliminary data.</text>
</comment>